<dbReference type="InterPro" id="IPR002328">
    <property type="entry name" value="ADH_Zn_CS"/>
</dbReference>
<gene>
    <name evidence="11" type="primary">adhP</name>
    <name evidence="11" type="ORF">Asi03nite_45790</name>
</gene>
<proteinExistence type="inferred from homology"/>
<dbReference type="PANTHER" id="PTHR42940:SF8">
    <property type="entry name" value="VACUOLAR PROTEIN SORTING-ASSOCIATED PROTEIN 11"/>
    <property type="match status" value="1"/>
</dbReference>
<dbReference type="InterPro" id="IPR013149">
    <property type="entry name" value="ADH-like_C"/>
</dbReference>
<dbReference type="SMART" id="SM00829">
    <property type="entry name" value="PKS_ER"/>
    <property type="match status" value="1"/>
</dbReference>
<dbReference type="SUPFAM" id="SSF50129">
    <property type="entry name" value="GroES-like"/>
    <property type="match status" value="1"/>
</dbReference>
<dbReference type="InterPro" id="IPR020843">
    <property type="entry name" value="ER"/>
</dbReference>
<dbReference type="GO" id="GO:0005737">
    <property type="term" value="C:cytoplasm"/>
    <property type="evidence" value="ECO:0007669"/>
    <property type="project" value="TreeGrafter"/>
</dbReference>
<reference evidence="11" key="1">
    <citation type="submission" date="2021-01" db="EMBL/GenBank/DDBJ databases">
        <title>Whole genome shotgun sequence of Actinoplanes siamensis NBRC 109076.</title>
        <authorList>
            <person name="Komaki H."/>
            <person name="Tamura T."/>
        </authorList>
    </citation>
    <scope>NUCLEOTIDE SEQUENCE</scope>
    <source>
        <strain evidence="11">NBRC 109076</strain>
    </source>
</reference>
<evidence type="ECO:0000259" key="10">
    <source>
        <dbReference type="SMART" id="SM00829"/>
    </source>
</evidence>
<comment type="catalytic activity">
    <reaction evidence="7">
        <text>a secondary alcohol + NAD(+) = a ketone + NADH + H(+)</text>
        <dbReference type="Rhea" id="RHEA:10740"/>
        <dbReference type="ChEBI" id="CHEBI:15378"/>
        <dbReference type="ChEBI" id="CHEBI:17087"/>
        <dbReference type="ChEBI" id="CHEBI:35681"/>
        <dbReference type="ChEBI" id="CHEBI:57540"/>
        <dbReference type="ChEBI" id="CHEBI:57945"/>
        <dbReference type="EC" id="1.1.1.1"/>
    </reaction>
</comment>
<dbReference type="InterPro" id="IPR011032">
    <property type="entry name" value="GroES-like_sf"/>
</dbReference>
<dbReference type="Pfam" id="PF00107">
    <property type="entry name" value="ADH_zinc_N"/>
    <property type="match status" value="1"/>
</dbReference>
<evidence type="ECO:0000256" key="4">
    <source>
        <dbReference type="ARBA" id="ARBA00022723"/>
    </source>
</evidence>
<keyword evidence="12" id="KW-1185">Reference proteome</keyword>
<dbReference type="SUPFAM" id="SSF51735">
    <property type="entry name" value="NAD(P)-binding Rossmann-fold domains"/>
    <property type="match status" value="1"/>
</dbReference>
<dbReference type="Pfam" id="PF08240">
    <property type="entry name" value="ADH_N"/>
    <property type="match status" value="1"/>
</dbReference>
<dbReference type="GO" id="GO:0008270">
    <property type="term" value="F:zinc ion binding"/>
    <property type="evidence" value="ECO:0007669"/>
    <property type="project" value="InterPro"/>
</dbReference>
<evidence type="ECO:0000256" key="2">
    <source>
        <dbReference type="ARBA" id="ARBA00008072"/>
    </source>
</evidence>
<dbReference type="RefSeq" id="WP_203682460.1">
    <property type="nucleotide sequence ID" value="NZ_BOMW01000044.1"/>
</dbReference>
<evidence type="ECO:0000256" key="1">
    <source>
        <dbReference type="ARBA" id="ARBA00001947"/>
    </source>
</evidence>
<comment type="similarity">
    <text evidence="2 9">Belongs to the zinc-containing alcohol dehydrogenase family.</text>
</comment>
<sequence length="339" mass="35528">MKAAVVPAVGQRWELREVATPRPGPGQVLVRVHACGVCHNDVWLSRGVLPFPPLDPVITGHEAVGEVVEAGPGVTARRPGDRVGVTWVQGTCGRCAYCRRGLPLTGQSGMNCAEPVMTGVTVPGGHAEYVVALVSGTVPLPDELDYETAAPLLCAGYTAWSALRASRAAPRERVAVLGLGGVGHLAVQYARACGFETVAVTRSAEKQELARKLGAALVVADGTQLRESGGADVLLVTGTSYAAAGEALAGVRPNGRVVLAGIDPQGAFTIGPRDMVWANRLQIVGSTHNGPQELHEALRMAAEGAVTPLVETFDREQVAEAVDAVERNEVRFRAVVRYA</sequence>
<dbReference type="Gene3D" id="3.90.180.10">
    <property type="entry name" value="Medium-chain alcohol dehydrogenases, catalytic domain"/>
    <property type="match status" value="1"/>
</dbReference>
<evidence type="ECO:0000256" key="6">
    <source>
        <dbReference type="ARBA" id="ARBA00023002"/>
    </source>
</evidence>
<name>A0A919TLC8_9ACTN</name>
<comment type="caution">
    <text evidence="11">The sequence shown here is derived from an EMBL/GenBank/DDBJ whole genome shotgun (WGS) entry which is preliminary data.</text>
</comment>
<comment type="cofactor">
    <cofactor evidence="1 9">
        <name>Zn(2+)</name>
        <dbReference type="ChEBI" id="CHEBI:29105"/>
    </cofactor>
</comment>
<evidence type="ECO:0000256" key="5">
    <source>
        <dbReference type="ARBA" id="ARBA00022833"/>
    </source>
</evidence>
<dbReference type="Gene3D" id="3.40.50.720">
    <property type="entry name" value="NAD(P)-binding Rossmann-like Domain"/>
    <property type="match status" value="1"/>
</dbReference>
<evidence type="ECO:0000313" key="11">
    <source>
        <dbReference type="EMBL" id="GIF07041.1"/>
    </source>
</evidence>
<dbReference type="EMBL" id="BOMW01000044">
    <property type="protein sequence ID" value="GIF07041.1"/>
    <property type="molecule type" value="Genomic_DNA"/>
</dbReference>
<dbReference type="InterPro" id="IPR036291">
    <property type="entry name" value="NAD(P)-bd_dom_sf"/>
</dbReference>
<dbReference type="PANTHER" id="PTHR42940">
    <property type="entry name" value="ALCOHOL DEHYDROGENASE 1-RELATED"/>
    <property type="match status" value="1"/>
</dbReference>
<accession>A0A919TLC8</accession>
<evidence type="ECO:0000256" key="3">
    <source>
        <dbReference type="ARBA" id="ARBA00013190"/>
    </source>
</evidence>
<dbReference type="CDD" id="cd08245">
    <property type="entry name" value="CAD"/>
    <property type="match status" value="1"/>
</dbReference>
<dbReference type="GO" id="GO:0004022">
    <property type="term" value="F:alcohol dehydrogenase (NAD+) activity"/>
    <property type="evidence" value="ECO:0007669"/>
    <property type="project" value="UniProtKB-EC"/>
</dbReference>
<comment type="catalytic activity">
    <reaction evidence="8">
        <text>a primary alcohol + NAD(+) = an aldehyde + NADH + H(+)</text>
        <dbReference type="Rhea" id="RHEA:10736"/>
        <dbReference type="ChEBI" id="CHEBI:15378"/>
        <dbReference type="ChEBI" id="CHEBI:15734"/>
        <dbReference type="ChEBI" id="CHEBI:17478"/>
        <dbReference type="ChEBI" id="CHEBI:57540"/>
        <dbReference type="ChEBI" id="CHEBI:57945"/>
        <dbReference type="EC" id="1.1.1.1"/>
    </reaction>
</comment>
<evidence type="ECO:0000256" key="9">
    <source>
        <dbReference type="RuleBase" id="RU361277"/>
    </source>
</evidence>
<protein>
    <recommendedName>
        <fullName evidence="3">alcohol dehydrogenase</fullName>
        <ecNumber evidence="3">1.1.1.1</ecNumber>
    </recommendedName>
</protein>
<keyword evidence="4 9" id="KW-0479">Metal-binding</keyword>
<evidence type="ECO:0000313" key="12">
    <source>
        <dbReference type="Proteomes" id="UP000629619"/>
    </source>
</evidence>
<organism evidence="11 12">
    <name type="scientific">Actinoplanes siamensis</name>
    <dbReference type="NCBI Taxonomy" id="1223317"/>
    <lineage>
        <taxon>Bacteria</taxon>
        <taxon>Bacillati</taxon>
        <taxon>Actinomycetota</taxon>
        <taxon>Actinomycetes</taxon>
        <taxon>Micromonosporales</taxon>
        <taxon>Micromonosporaceae</taxon>
        <taxon>Actinoplanes</taxon>
    </lineage>
</organism>
<dbReference type="EC" id="1.1.1.1" evidence="3"/>
<dbReference type="InterPro" id="IPR013154">
    <property type="entry name" value="ADH-like_N"/>
</dbReference>
<evidence type="ECO:0000256" key="8">
    <source>
        <dbReference type="ARBA" id="ARBA00049243"/>
    </source>
</evidence>
<evidence type="ECO:0000256" key="7">
    <source>
        <dbReference type="ARBA" id="ARBA00049164"/>
    </source>
</evidence>
<dbReference type="Proteomes" id="UP000629619">
    <property type="component" value="Unassembled WGS sequence"/>
</dbReference>
<keyword evidence="5 9" id="KW-0862">Zinc</keyword>
<dbReference type="PROSITE" id="PS00059">
    <property type="entry name" value="ADH_ZINC"/>
    <property type="match status" value="1"/>
</dbReference>
<keyword evidence="6" id="KW-0560">Oxidoreductase</keyword>
<dbReference type="AlphaFoldDB" id="A0A919TLC8"/>
<feature type="domain" description="Enoyl reductase (ER)" evidence="10">
    <location>
        <begin position="10"/>
        <end position="336"/>
    </location>
</feature>